<dbReference type="InterPro" id="IPR007730">
    <property type="entry name" value="SPOR-like_dom"/>
</dbReference>
<feature type="domain" description="SPOR" evidence="2">
    <location>
        <begin position="237"/>
        <end position="313"/>
    </location>
</feature>
<dbReference type="Pfam" id="PF18174">
    <property type="entry name" value="HU-CCDC81_bac_1"/>
    <property type="match status" value="1"/>
</dbReference>
<dbReference type="InterPro" id="IPR036680">
    <property type="entry name" value="SPOR-like_sf"/>
</dbReference>
<evidence type="ECO:0000259" key="2">
    <source>
        <dbReference type="PROSITE" id="PS51724"/>
    </source>
</evidence>
<gene>
    <name evidence="3" type="ORF">HQ43_01100</name>
</gene>
<dbReference type="EMBL" id="JQZV01000003">
    <property type="protein sequence ID" value="KGN93281.1"/>
    <property type="molecule type" value="Genomic_DNA"/>
</dbReference>
<keyword evidence="4" id="KW-1185">Reference proteome</keyword>
<dbReference type="Pfam" id="PF05036">
    <property type="entry name" value="SPOR"/>
    <property type="match status" value="1"/>
</dbReference>
<organism evidence="3 4">
    <name type="scientific">Porphyromonas canoris</name>
    <dbReference type="NCBI Taxonomy" id="36875"/>
    <lineage>
        <taxon>Bacteria</taxon>
        <taxon>Pseudomonadati</taxon>
        <taxon>Bacteroidota</taxon>
        <taxon>Bacteroidia</taxon>
        <taxon>Bacteroidales</taxon>
        <taxon>Porphyromonadaceae</taxon>
        <taxon>Porphyromonas</taxon>
    </lineage>
</organism>
<keyword evidence="1" id="KW-0472">Membrane</keyword>
<proteinExistence type="predicted"/>
<reference evidence="3 4" key="1">
    <citation type="submission" date="2014-08" db="EMBL/GenBank/DDBJ databases">
        <title>Porphyromonas canoris strain:OH2762 Genome sequencing.</title>
        <authorList>
            <person name="Wallis C."/>
            <person name="Deusch O."/>
            <person name="O'Flynn C."/>
            <person name="Davis I."/>
            <person name="Jospin G."/>
            <person name="Darling A.E."/>
            <person name="Coil D.A."/>
            <person name="Alexiev A."/>
            <person name="Horsfall A."/>
            <person name="Kirkwood N."/>
            <person name="Harris S."/>
            <person name="Eisen J.A."/>
        </authorList>
    </citation>
    <scope>NUCLEOTIDE SEQUENCE [LARGE SCALE GENOMIC DNA]</scope>
    <source>
        <strain evidence="4">COT-108 OH2762</strain>
    </source>
</reference>
<evidence type="ECO:0000313" key="4">
    <source>
        <dbReference type="Proteomes" id="UP000030101"/>
    </source>
</evidence>
<dbReference type="RefSeq" id="WP_036788599.1">
    <property type="nucleotide sequence ID" value="NZ_JQZV01000003.1"/>
</dbReference>
<keyword evidence="1" id="KW-0812">Transmembrane</keyword>
<dbReference type="SUPFAM" id="SSF110997">
    <property type="entry name" value="Sporulation related repeat"/>
    <property type="match status" value="1"/>
</dbReference>
<evidence type="ECO:0000313" key="3">
    <source>
        <dbReference type="EMBL" id="KGN93281.1"/>
    </source>
</evidence>
<feature type="transmembrane region" description="Helical" evidence="1">
    <location>
        <begin position="164"/>
        <end position="183"/>
    </location>
</feature>
<dbReference type="Gene3D" id="3.30.70.1070">
    <property type="entry name" value="Sporulation related repeat"/>
    <property type="match status" value="1"/>
</dbReference>
<dbReference type="InterPro" id="IPR040495">
    <property type="entry name" value="HU-CCDC81_bac_1"/>
</dbReference>
<dbReference type="Proteomes" id="UP000030101">
    <property type="component" value="Unassembled WGS sequence"/>
</dbReference>
<dbReference type="InterPro" id="IPR041268">
    <property type="entry name" value="HU-CCDC81_bac_2"/>
</dbReference>
<name>A0ABR4XME6_9PORP</name>
<accession>A0ABR4XME6</accession>
<dbReference type="PROSITE" id="PS51724">
    <property type="entry name" value="SPOR"/>
    <property type="match status" value="1"/>
</dbReference>
<keyword evidence="1" id="KW-1133">Transmembrane helix</keyword>
<evidence type="ECO:0000256" key="1">
    <source>
        <dbReference type="SAM" id="Phobius"/>
    </source>
</evidence>
<sequence length="315" mass="35757">MQRVVQHLQRCLFKHPCVVVPQLGAFIKAEEHSSTGGMLGPGKVSLCFNAELKHVSDGILIHSYVARYGISYRRAEQMLTKDVEALLHHLGSRTYVELEEIGRIRLGHSSEGATPIFEPNPHHPFATNLYSLTDIASLPKLLVMGEETKEVADNTYYLPINVKALKYFTAAMVILTLGLLMPFRAVETEMKEYQAGFVPHFLTEKTAETTKAEEPAIAVEAKAVTEEKSVEAPKETHVESNRFLVVIATLSTEKQVEEFVGYHKLNDYPEFGIDRRGKSYRLYLGNFASQEEALNKMRELHREKRFKDAWIYKTK</sequence>
<comment type="caution">
    <text evidence="3">The sequence shown here is derived from an EMBL/GenBank/DDBJ whole genome shotgun (WGS) entry which is preliminary data.</text>
</comment>
<dbReference type="Pfam" id="PF18175">
    <property type="entry name" value="HU-CCDC81_bac_2"/>
    <property type="match status" value="1"/>
</dbReference>
<protein>
    <recommendedName>
        <fullName evidence="2">SPOR domain-containing protein</fullName>
    </recommendedName>
</protein>